<dbReference type="Gene3D" id="3.40.50.10540">
    <property type="entry name" value="Crotonobetainyl-coa:carnitine coa-transferase, domain 1"/>
    <property type="match status" value="1"/>
</dbReference>
<reference evidence="9" key="1">
    <citation type="journal article" date="2023" name="Mol. Phylogenet. Evol.">
        <title>Genome-scale phylogeny and comparative genomics of the fungal order Sordariales.</title>
        <authorList>
            <person name="Hensen N."/>
            <person name="Bonometti L."/>
            <person name="Westerberg I."/>
            <person name="Brannstrom I.O."/>
            <person name="Guillou S."/>
            <person name="Cros-Aarteil S."/>
            <person name="Calhoun S."/>
            <person name="Haridas S."/>
            <person name="Kuo A."/>
            <person name="Mondo S."/>
            <person name="Pangilinan J."/>
            <person name="Riley R."/>
            <person name="LaButti K."/>
            <person name="Andreopoulos B."/>
            <person name="Lipzen A."/>
            <person name="Chen C."/>
            <person name="Yan M."/>
            <person name="Daum C."/>
            <person name="Ng V."/>
            <person name="Clum A."/>
            <person name="Steindorff A."/>
            <person name="Ohm R.A."/>
            <person name="Martin F."/>
            <person name="Silar P."/>
            <person name="Natvig D.O."/>
            <person name="Lalanne C."/>
            <person name="Gautier V."/>
            <person name="Ament-Velasquez S.L."/>
            <person name="Kruys A."/>
            <person name="Hutchinson M.I."/>
            <person name="Powell A.J."/>
            <person name="Barry K."/>
            <person name="Miller A.N."/>
            <person name="Grigoriev I.V."/>
            <person name="Debuchy R."/>
            <person name="Gladieux P."/>
            <person name="Hiltunen Thoren M."/>
            <person name="Johannesson H."/>
        </authorList>
    </citation>
    <scope>NUCLEOTIDE SEQUENCE</scope>
    <source>
        <strain evidence="9">CBS 168.71</strain>
    </source>
</reference>
<name>A0AAE0LRH0_9PEZI</name>
<keyword evidence="2" id="KW-0808">Transferase</keyword>
<feature type="region of interest" description="Disordered" evidence="7">
    <location>
        <begin position="453"/>
        <end position="514"/>
    </location>
</feature>
<feature type="compositionally biased region" description="Gly residues" evidence="7">
    <location>
        <begin position="942"/>
        <end position="951"/>
    </location>
</feature>
<comment type="caution">
    <text evidence="9">The sequence shown here is derived from an EMBL/GenBank/DDBJ whole genome shotgun (WGS) entry which is preliminary data.</text>
</comment>
<feature type="region of interest" description="Disordered" evidence="7">
    <location>
        <begin position="626"/>
        <end position="715"/>
    </location>
</feature>
<dbReference type="FunFam" id="3.30.1540.10:FF:000005">
    <property type="entry name" value="succinate--hydroxymethylglutarate CoA-transferase isoform X4"/>
    <property type="match status" value="1"/>
</dbReference>
<evidence type="ECO:0000256" key="6">
    <source>
        <dbReference type="PROSITE-ProRule" id="PRU00146"/>
    </source>
</evidence>
<evidence type="ECO:0000256" key="3">
    <source>
        <dbReference type="ARBA" id="ARBA00022723"/>
    </source>
</evidence>
<dbReference type="CDD" id="cd15502">
    <property type="entry name" value="PHD_Phf1p_Phf2p_like"/>
    <property type="match status" value="1"/>
</dbReference>
<dbReference type="InterPro" id="IPR013083">
    <property type="entry name" value="Znf_RING/FYVE/PHD"/>
</dbReference>
<evidence type="ECO:0000256" key="7">
    <source>
        <dbReference type="SAM" id="MobiDB-lite"/>
    </source>
</evidence>
<keyword evidence="4 6" id="KW-0863">Zinc-finger</keyword>
<feature type="compositionally biased region" description="Low complexity" evidence="7">
    <location>
        <begin position="821"/>
        <end position="831"/>
    </location>
</feature>
<accession>A0AAE0LRH0</accession>
<organism evidence="9 10">
    <name type="scientific">Chaetomium fimeti</name>
    <dbReference type="NCBI Taxonomy" id="1854472"/>
    <lineage>
        <taxon>Eukaryota</taxon>
        <taxon>Fungi</taxon>
        <taxon>Dikarya</taxon>
        <taxon>Ascomycota</taxon>
        <taxon>Pezizomycotina</taxon>
        <taxon>Sordariomycetes</taxon>
        <taxon>Sordariomycetidae</taxon>
        <taxon>Sordariales</taxon>
        <taxon>Chaetomiaceae</taxon>
        <taxon>Chaetomium</taxon>
    </lineage>
</organism>
<feature type="compositionally biased region" description="Low complexity" evidence="7">
    <location>
        <begin position="701"/>
        <end position="712"/>
    </location>
</feature>
<evidence type="ECO:0000313" key="9">
    <source>
        <dbReference type="EMBL" id="KAK3294575.1"/>
    </source>
</evidence>
<dbReference type="GO" id="GO:0047369">
    <property type="term" value="F:succinate-hydroxymethylglutarate CoA-transferase activity"/>
    <property type="evidence" value="ECO:0007669"/>
    <property type="project" value="TreeGrafter"/>
</dbReference>
<feature type="region of interest" description="Disordered" evidence="7">
    <location>
        <begin position="941"/>
        <end position="967"/>
    </location>
</feature>
<evidence type="ECO:0000256" key="2">
    <source>
        <dbReference type="ARBA" id="ARBA00022679"/>
    </source>
</evidence>
<dbReference type="InterPro" id="IPR003673">
    <property type="entry name" value="CoA-Trfase_fam_III"/>
</dbReference>
<sequence>MNPAMRTSIRLGVFRPVLLGRVPVRYVSGHRRFSVSATASAPGSLPLKGYRVLDMTRVLAGPYCTQILGDLGAEVIKVEHPVRGDDTRAWGPPYATYKAGSLHEGPGESAYFLGVNRNKKSLALSFQDPAGVEILHKLAAKCDILVENYIPGSLKKYGLDYDTIHNINPALIYASVTGYGQTGPYSQRPGYDVIVEAEFGLMHITGSRDGPPVKVGVAVTDLTTGLYTSNSIMAALLARAKTGKGQHIDAALSDCQTVTLANIASSCLISGEKDTGRWGTAHPSIVPYRSFKTKDGDVLFGGGNDKLFGILCDGLGRPEWKDDAKYQINASRVAHRDELEAEIEAITVTKTTQEWLDTFEGKGMPYAAVNDVQGALAHAQTKARNMVVEVDHVECGPIKLLNTPVKYSESEPGIRSPPPTLGQHTNEILRGHLGMDEAQVQDLRQKGVMADDEIPNDAVDNSTEGPPPTPGPAPVPSPGPEPGPVVGSEPRPSPKQEPKPSPPRPSPAPSASFSATRHLYNPQFTAATQMILKRMKGEPSSLSAALSQVSHSPAVTANIPSATYEDVKRRLVMGMNTSTQMTMQMPAAPPARPSLPAILPAPRPAAPKYTGSTAGMSAIRKVTAGLTTSSKPTSIKAAAPKVLSSESKIKKPKPVTGPRGPHVKRKRTKTQPDEDRDNDASSTSGLSSPEPSFTAPPPESTTPLTPTPLTMTKSGRQVLKPAAYDPAAMDAASRRPRAPAHHYGKRTAEQALCLKCSRMHSPAANQIVFCDGCDECWHQLCHDPWIGDDVVQDRGRVWFCAPCAAKRDRHAANKRQKVELHQQQQQQNQTHHQGRGGGGGGREKGSWAGKPAQQKRAYLSTLPQQELVGLLMTCLEAHPDLPIFPAPELPPPQQQHQQQQAYQAGGTRSIFAGTTTEGLFPRADAHPTGQINFVRKVAAAGAGKGGKGGSQKEGSQEGVGEEDEEYDPLAALWPRSGRGMYTRLPPDTEDEARLVDEGDFEAFSSIVYDERGRKVEENGMKV</sequence>
<dbReference type="InterPro" id="IPR011011">
    <property type="entry name" value="Znf_FYVE_PHD"/>
</dbReference>
<feature type="domain" description="PHD-type" evidence="8">
    <location>
        <begin position="750"/>
        <end position="806"/>
    </location>
</feature>
<feature type="compositionally biased region" description="Low complexity" evidence="7">
    <location>
        <begin position="681"/>
        <end position="692"/>
    </location>
</feature>
<dbReference type="RefSeq" id="XP_062658089.1">
    <property type="nucleotide sequence ID" value="XM_062805681.1"/>
</dbReference>
<dbReference type="GeneID" id="87842629"/>
<dbReference type="PANTHER" id="PTHR48207">
    <property type="entry name" value="SUCCINATE--HYDROXYMETHYLGLUTARATE COA-TRANSFERASE"/>
    <property type="match status" value="1"/>
</dbReference>
<dbReference type="InterPro" id="IPR019787">
    <property type="entry name" value="Znf_PHD-finger"/>
</dbReference>
<dbReference type="PROSITE" id="PS50016">
    <property type="entry name" value="ZF_PHD_2"/>
    <property type="match status" value="1"/>
</dbReference>
<dbReference type="InterPro" id="IPR050483">
    <property type="entry name" value="CoA-transferase_III_domain"/>
</dbReference>
<dbReference type="InterPro" id="IPR001965">
    <property type="entry name" value="Znf_PHD"/>
</dbReference>
<feature type="region of interest" description="Disordered" evidence="7">
    <location>
        <begin position="811"/>
        <end position="854"/>
    </location>
</feature>
<dbReference type="AlphaFoldDB" id="A0AAE0LRH0"/>
<proteinExistence type="inferred from homology"/>
<dbReference type="EMBL" id="JAUEPN010000005">
    <property type="protein sequence ID" value="KAK3294575.1"/>
    <property type="molecule type" value="Genomic_DNA"/>
</dbReference>
<gene>
    <name evidence="9" type="ORF">B0H64DRAFT_425331</name>
</gene>
<dbReference type="PANTHER" id="PTHR48207:SF3">
    <property type="entry name" value="SUCCINATE--HYDROXYMETHYLGLUTARATE COA-TRANSFERASE"/>
    <property type="match status" value="1"/>
</dbReference>
<dbReference type="SMART" id="SM00249">
    <property type="entry name" value="PHD"/>
    <property type="match status" value="1"/>
</dbReference>
<dbReference type="InterPro" id="IPR044855">
    <property type="entry name" value="CoA-Trfase_III_dom3_sf"/>
</dbReference>
<dbReference type="Gene3D" id="3.30.40.10">
    <property type="entry name" value="Zinc/RING finger domain, C3HC4 (zinc finger)"/>
    <property type="match status" value="1"/>
</dbReference>
<dbReference type="Gene3D" id="3.30.1540.10">
    <property type="entry name" value="formyl-coa transferase, domain 3"/>
    <property type="match status" value="1"/>
</dbReference>
<keyword evidence="10" id="KW-1185">Reference proteome</keyword>
<feature type="compositionally biased region" description="Pro residues" evidence="7">
    <location>
        <begin position="499"/>
        <end position="508"/>
    </location>
</feature>
<dbReference type="SUPFAM" id="SSF57903">
    <property type="entry name" value="FYVE/PHD zinc finger"/>
    <property type="match status" value="1"/>
</dbReference>
<feature type="compositionally biased region" description="Pro residues" evidence="7">
    <location>
        <begin position="465"/>
        <end position="483"/>
    </location>
</feature>
<protein>
    <submittedName>
        <fullName evidence="9">CoA-transferase family III domain-containing protein</fullName>
    </submittedName>
</protein>
<evidence type="ECO:0000256" key="4">
    <source>
        <dbReference type="ARBA" id="ARBA00022771"/>
    </source>
</evidence>
<keyword evidence="3" id="KW-0479">Metal-binding</keyword>
<comment type="similarity">
    <text evidence="1">Belongs to the CoA-transferase III family.</text>
</comment>
<evidence type="ECO:0000256" key="5">
    <source>
        <dbReference type="ARBA" id="ARBA00022833"/>
    </source>
</evidence>
<dbReference type="GO" id="GO:0008270">
    <property type="term" value="F:zinc ion binding"/>
    <property type="evidence" value="ECO:0007669"/>
    <property type="project" value="UniProtKB-KW"/>
</dbReference>
<dbReference type="Pfam" id="PF02515">
    <property type="entry name" value="CoA_transf_3"/>
    <property type="match status" value="1"/>
</dbReference>
<evidence type="ECO:0000259" key="8">
    <source>
        <dbReference type="PROSITE" id="PS50016"/>
    </source>
</evidence>
<reference evidence="9" key="2">
    <citation type="submission" date="2023-06" db="EMBL/GenBank/DDBJ databases">
        <authorList>
            <consortium name="Lawrence Berkeley National Laboratory"/>
            <person name="Haridas S."/>
            <person name="Hensen N."/>
            <person name="Bonometti L."/>
            <person name="Westerberg I."/>
            <person name="Brannstrom I.O."/>
            <person name="Guillou S."/>
            <person name="Cros-Aarteil S."/>
            <person name="Calhoun S."/>
            <person name="Kuo A."/>
            <person name="Mondo S."/>
            <person name="Pangilinan J."/>
            <person name="Riley R."/>
            <person name="Labutti K."/>
            <person name="Andreopoulos B."/>
            <person name="Lipzen A."/>
            <person name="Chen C."/>
            <person name="Yanf M."/>
            <person name="Daum C."/>
            <person name="Ng V."/>
            <person name="Clum A."/>
            <person name="Steindorff A."/>
            <person name="Ohm R."/>
            <person name="Martin F."/>
            <person name="Silar P."/>
            <person name="Natvig D."/>
            <person name="Lalanne C."/>
            <person name="Gautier V."/>
            <person name="Ament-Velasquez S.L."/>
            <person name="Kruys A."/>
            <person name="Hutchinson M.I."/>
            <person name="Powell A.J."/>
            <person name="Barry K."/>
            <person name="Miller A.N."/>
            <person name="Grigoriev I.V."/>
            <person name="Debuchy R."/>
            <person name="Gladieux P."/>
            <person name="Thoren M.H."/>
            <person name="Johannesson H."/>
        </authorList>
    </citation>
    <scope>NUCLEOTIDE SEQUENCE</scope>
    <source>
        <strain evidence="9">CBS 168.71</strain>
    </source>
</reference>
<evidence type="ECO:0000313" key="10">
    <source>
        <dbReference type="Proteomes" id="UP001278766"/>
    </source>
</evidence>
<dbReference type="InterPro" id="IPR023606">
    <property type="entry name" value="CoA-Trfase_III_dom_1_sf"/>
</dbReference>
<dbReference type="SUPFAM" id="SSF89796">
    <property type="entry name" value="CoA-transferase family III (CaiB/BaiF)"/>
    <property type="match status" value="1"/>
</dbReference>
<dbReference type="GO" id="GO:0005739">
    <property type="term" value="C:mitochondrion"/>
    <property type="evidence" value="ECO:0007669"/>
    <property type="project" value="TreeGrafter"/>
</dbReference>
<evidence type="ECO:0000256" key="1">
    <source>
        <dbReference type="ARBA" id="ARBA00008383"/>
    </source>
</evidence>
<keyword evidence="5" id="KW-0862">Zinc</keyword>
<dbReference type="Proteomes" id="UP001278766">
    <property type="component" value="Unassembled WGS sequence"/>
</dbReference>